<dbReference type="EMBL" id="APNK01000026">
    <property type="protein sequence ID" value="KEZ76570.1"/>
    <property type="molecule type" value="Genomic_DNA"/>
</dbReference>
<keyword evidence="2" id="KW-1185">Reference proteome</keyword>
<gene>
    <name evidence="1" type="ORF">C41B8_14180</name>
</gene>
<organism evidence="1 2">
    <name type="scientific">Salinisphaera hydrothermalis (strain C41B8)</name>
    <dbReference type="NCBI Taxonomy" id="1304275"/>
    <lineage>
        <taxon>Bacteria</taxon>
        <taxon>Pseudomonadati</taxon>
        <taxon>Pseudomonadota</taxon>
        <taxon>Gammaproteobacteria</taxon>
        <taxon>Salinisphaerales</taxon>
        <taxon>Salinisphaeraceae</taxon>
        <taxon>Salinisphaera</taxon>
    </lineage>
</organism>
<name>A0A084IIN6_SALHC</name>
<evidence type="ECO:0000313" key="2">
    <source>
        <dbReference type="Proteomes" id="UP000028302"/>
    </source>
</evidence>
<evidence type="ECO:0000313" key="1">
    <source>
        <dbReference type="EMBL" id="KEZ76570.1"/>
    </source>
</evidence>
<protein>
    <submittedName>
        <fullName evidence="1">Uncharacterized protein</fullName>
    </submittedName>
</protein>
<proteinExistence type="predicted"/>
<dbReference type="AlphaFoldDB" id="A0A084IIN6"/>
<comment type="caution">
    <text evidence="1">The sequence shown here is derived from an EMBL/GenBank/DDBJ whole genome shotgun (WGS) entry which is preliminary data.</text>
</comment>
<dbReference type="Proteomes" id="UP000028302">
    <property type="component" value="Unassembled WGS sequence"/>
</dbReference>
<sequence length="68" mass="7631">MPCLTRDQVHEILAMTAPPYAVDAKALAEQVRYWDDVQQVTSADDIDPEAGEIFFEPADGYQLIPVHE</sequence>
<reference evidence="1 2" key="1">
    <citation type="submission" date="2013-03" db="EMBL/GenBank/DDBJ databases">
        <title>Salinisphaera hydrothermalis C41B8 Genome Sequencing.</title>
        <authorList>
            <person name="Li C."/>
            <person name="Lai Q."/>
            <person name="Shao Z."/>
        </authorList>
    </citation>
    <scope>NUCLEOTIDE SEQUENCE [LARGE SCALE GENOMIC DNA]</scope>
    <source>
        <strain evidence="1 2">C41B8</strain>
    </source>
</reference>
<accession>A0A084IIN6</accession>